<dbReference type="OrthoDB" id="9791535at2"/>
<gene>
    <name evidence="1" type="ORF">FIM25_14720</name>
</gene>
<sequence length="190" mass="21121">MRMYNHGGIIMEKEELTEKIRQRARKNFSLGYNCAECITEAVFSLADTGMHVDAKRCATGFGGGIGLFGDTCGALVGAVMAVSAVHGRTELPAGDDQKEIAKRSKEQLYGKPGIYRIFNQIPNRFKEKFGHTLCRELAGKWESEWLCRDHALYCREIITETAGIAADLILSDKDELASQPFGENVENLRD</sequence>
<proteinExistence type="predicted"/>
<dbReference type="InterPro" id="IPR036280">
    <property type="entry name" value="Multihaem_cyt_sf"/>
</dbReference>
<comment type="caution">
    <text evidence="1">The sequence shown here is derived from an EMBL/GenBank/DDBJ whole genome shotgun (WGS) entry which is preliminary data.</text>
</comment>
<protein>
    <submittedName>
        <fullName evidence="1">C_GCAxxG_C_C family protein</fullName>
    </submittedName>
</protein>
<keyword evidence="2" id="KW-1185">Reference proteome</keyword>
<dbReference type="SUPFAM" id="SSF48695">
    <property type="entry name" value="Multiheme cytochromes"/>
    <property type="match status" value="1"/>
</dbReference>
<dbReference type="EMBL" id="VDMB01000027">
    <property type="protein sequence ID" value="TYT73513.1"/>
    <property type="molecule type" value="Genomic_DNA"/>
</dbReference>
<evidence type="ECO:0000313" key="1">
    <source>
        <dbReference type="EMBL" id="TYT73513.1"/>
    </source>
</evidence>
<dbReference type="Pfam" id="PF09719">
    <property type="entry name" value="C_GCAxxG_C_C"/>
    <property type="match status" value="1"/>
</dbReference>
<dbReference type="AlphaFoldDB" id="A0A5S5MCR0"/>
<dbReference type="Proteomes" id="UP000321899">
    <property type="component" value="Unassembled WGS sequence"/>
</dbReference>
<accession>A0A5S5MCR0</accession>
<dbReference type="InterPro" id="IPR010181">
    <property type="entry name" value="CGCAxxGCC_motif"/>
</dbReference>
<name>A0A5S5MCR0_9BACT</name>
<organism evidence="1 2">
    <name type="scientific">Desulfobotulus mexicanus</name>
    <dbReference type="NCBI Taxonomy" id="2586642"/>
    <lineage>
        <taxon>Bacteria</taxon>
        <taxon>Pseudomonadati</taxon>
        <taxon>Thermodesulfobacteriota</taxon>
        <taxon>Desulfobacteria</taxon>
        <taxon>Desulfobacterales</taxon>
        <taxon>Desulfobacteraceae</taxon>
        <taxon>Desulfobotulus</taxon>
    </lineage>
</organism>
<evidence type="ECO:0000313" key="2">
    <source>
        <dbReference type="Proteomes" id="UP000321899"/>
    </source>
</evidence>
<reference evidence="1 2" key="1">
    <citation type="submission" date="2019-06" db="EMBL/GenBank/DDBJ databases">
        <title>Desulfobotulus mexicanus sp. nov., a novel sulfate-reducing bacterium isolated from the sediment of an alkaline crater lake in Mexico.</title>
        <authorList>
            <person name="Hirschler-Rea A."/>
        </authorList>
    </citation>
    <scope>NUCLEOTIDE SEQUENCE [LARGE SCALE GENOMIC DNA]</scope>
    <source>
        <strain evidence="1 2">PAR22N</strain>
    </source>
</reference>
<dbReference type="NCBIfam" id="TIGR01909">
    <property type="entry name" value="C_GCAxxG_C_C"/>
    <property type="match status" value="1"/>
</dbReference>